<feature type="binding site" evidence="13">
    <location>
        <position position="55"/>
    </location>
    <ligand>
        <name>Mg(2+)</name>
        <dbReference type="ChEBI" id="CHEBI:18420"/>
    </ligand>
</feature>
<comment type="caution">
    <text evidence="15">The sequence shown here is derived from an EMBL/GenBank/DDBJ whole genome shotgun (WGS) entry which is preliminary data.</text>
</comment>
<name>A0A1V4SSM4_9CLOT</name>
<evidence type="ECO:0000256" key="8">
    <source>
        <dbReference type="ARBA" id="ARBA00022842"/>
    </source>
</evidence>
<dbReference type="InterPro" id="IPR003561">
    <property type="entry name" value="Mutator_MutT"/>
</dbReference>
<feature type="binding site" evidence="12">
    <location>
        <begin position="32"/>
        <end position="35"/>
    </location>
    <ligand>
        <name>8-oxo-dGTP</name>
        <dbReference type="ChEBI" id="CHEBI:77896"/>
    </ligand>
</feature>
<feature type="binding site" evidence="12">
    <location>
        <position position="22"/>
    </location>
    <ligand>
        <name>8-oxo-dGTP</name>
        <dbReference type="ChEBI" id="CHEBI:77896"/>
    </ligand>
</feature>
<dbReference type="EMBL" id="LTAY01000065">
    <property type="protein sequence ID" value="OPX46880.1"/>
    <property type="molecule type" value="Genomic_DNA"/>
</dbReference>
<comment type="catalytic activity">
    <reaction evidence="10">
        <text>8-oxo-dGTP + H2O = 8-oxo-dGMP + diphosphate + H(+)</text>
        <dbReference type="Rhea" id="RHEA:31575"/>
        <dbReference type="ChEBI" id="CHEBI:15377"/>
        <dbReference type="ChEBI" id="CHEBI:15378"/>
        <dbReference type="ChEBI" id="CHEBI:33019"/>
        <dbReference type="ChEBI" id="CHEBI:63224"/>
        <dbReference type="ChEBI" id="CHEBI:77896"/>
        <dbReference type="EC" id="3.6.1.55"/>
    </reaction>
</comment>
<dbReference type="Proteomes" id="UP000191448">
    <property type="component" value="Unassembled WGS sequence"/>
</dbReference>
<keyword evidence="6" id="KW-0227">DNA damage</keyword>
<evidence type="ECO:0000313" key="16">
    <source>
        <dbReference type="Proteomes" id="UP000191448"/>
    </source>
</evidence>
<dbReference type="Gene3D" id="3.90.79.10">
    <property type="entry name" value="Nucleoside Triphosphate Pyrophosphohydrolase"/>
    <property type="match status" value="1"/>
</dbReference>
<evidence type="ECO:0000313" key="15">
    <source>
        <dbReference type="EMBL" id="OPX46880.1"/>
    </source>
</evidence>
<dbReference type="SUPFAM" id="SSF55811">
    <property type="entry name" value="Nudix"/>
    <property type="match status" value="1"/>
</dbReference>
<evidence type="ECO:0000256" key="7">
    <source>
        <dbReference type="ARBA" id="ARBA00022801"/>
    </source>
</evidence>
<dbReference type="GO" id="GO:0044715">
    <property type="term" value="F:8-oxo-dGDP phosphatase activity"/>
    <property type="evidence" value="ECO:0007669"/>
    <property type="project" value="TreeGrafter"/>
</dbReference>
<evidence type="ECO:0000256" key="3">
    <source>
        <dbReference type="ARBA" id="ARBA00022457"/>
    </source>
</evidence>
<dbReference type="GO" id="GO:0006281">
    <property type="term" value="P:DNA repair"/>
    <property type="evidence" value="ECO:0007669"/>
    <property type="project" value="UniProtKB-KW"/>
</dbReference>
<evidence type="ECO:0000256" key="13">
    <source>
        <dbReference type="PIRSR" id="PIRSR603561-2"/>
    </source>
</evidence>
<feature type="domain" description="Nudix hydrolase" evidence="14">
    <location>
        <begin position="1"/>
        <end position="126"/>
    </location>
</feature>
<dbReference type="PANTHER" id="PTHR47707">
    <property type="entry name" value="8-OXO-DGTP DIPHOSPHATASE"/>
    <property type="match status" value="1"/>
</dbReference>
<feature type="binding site" evidence="13">
    <location>
        <position position="35"/>
    </location>
    <ligand>
        <name>Mg(2+)</name>
        <dbReference type="ChEBI" id="CHEBI:18420"/>
    </ligand>
</feature>
<dbReference type="GO" id="GO:0046872">
    <property type="term" value="F:metal ion binding"/>
    <property type="evidence" value="ECO:0007669"/>
    <property type="project" value="UniProtKB-KW"/>
</dbReference>
<comment type="cofactor">
    <cofactor evidence="1 13">
        <name>Mg(2+)</name>
        <dbReference type="ChEBI" id="CHEBI:18420"/>
    </cofactor>
</comment>
<dbReference type="InterPro" id="IPR015797">
    <property type="entry name" value="NUDIX_hydrolase-like_dom_sf"/>
</dbReference>
<dbReference type="InterPro" id="IPR020476">
    <property type="entry name" value="Nudix_hydrolase"/>
</dbReference>
<dbReference type="PROSITE" id="PS51462">
    <property type="entry name" value="NUDIX"/>
    <property type="match status" value="1"/>
</dbReference>
<dbReference type="EC" id="3.6.1.55" evidence="11"/>
<keyword evidence="3" id="KW-0515">Mutator protein</keyword>
<evidence type="ECO:0000256" key="6">
    <source>
        <dbReference type="ARBA" id="ARBA00022763"/>
    </source>
</evidence>
<dbReference type="GO" id="GO:0035539">
    <property type="term" value="F:8-oxo-7,8-dihydrodeoxyguanosine triphosphate pyrophosphatase activity"/>
    <property type="evidence" value="ECO:0007669"/>
    <property type="project" value="UniProtKB-EC"/>
</dbReference>
<keyword evidence="7 15" id="KW-0378">Hydrolase</keyword>
<keyword evidence="5 13" id="KW-0479">Metal-binding</keyword>
<protein>
    <recommendedName>
        <fullName evidence="11">8-oxo-dGTP diphosphatase</fullName>
        <ecNumber evidence="11">3.6.1.55</ecNumber>
    </recommendedName>
</protein>
<evidence type="ECO:0000256" key="1">
    <source>
        <dbReference type="ARBA" id="ARBA00001946"/>
    </source>
</evidence>
<dbReference type="InterPro" id="IPR000086">
    <property type="entry name" value="NUDIX_hydrolase_dom"/>
</dbReference>
<sequence length="128" mass="15093">MKNIEVVAAIIKKDDKIFITRRGYGEFIDMWEFPGGKIEKGELREEALIREIDEELELKIEVKDLVTTIEYDYPNFHLTMHCFLCEVIGGELKLNAHNDAKWVLYDDLDNQKWVPADVLVVDELRKYF</sequence>
<dbReference type="NCBIfam" id="TIGR00586">
    <property type="entry name" value="mutt"/>
    <property type="match status" value="1"/>
</dbReference>
<keyword evidence="8 13" id="KW-0460">Magnesium</keyword>
<reference evidence="15 16" key="1">
    <citation type="submission" date="2016-02" db="EMBL/GenBank/DDBJ databases">
        <title>Genome sequence of Clostridium thermobutyricum DSM 4928.</title>
        <authorList>
            <person name="Poehlein A."/>
            <person name="Daniel R."/>
        </authorList>
    </citation>
    <scope>NUCLEOTIDE SEQUENCE [LARGE SCALE GENOMIC DNA]</scope>
    <source>
        <strain evidence="15 16">DSM 4928</strain>
    </source>
</reference>
<dbReference type="PANTHER" id="PTHR47707:SF1">
    <property type="entry name" value="NUDIX HYDROLASE FAMILY PROTEIN"/>
    <property type="match status" value="1"/>
</dbReference>
<dbReference type="AlphaFoldDB" id="A0A1V4SSM4"/>
<evidence type="ECO:0000256" key="9">
    <source>
        <dbReference type="ARBA" id="ARBA00023204"/>
    </source>
</evidence>
<organism evidence="15 16">
    <name type="scientific">Clostridium thermobutyricum DSM 4928</name>
    <dbReference type="NCBI Taxonomy" id="1121339"/>
    <lineage>
        <taxon>Bacteria</taxon>
        <taxon>Bacillati</taxon>
        <taxon>Bacillota</taxon>
        <taxon>Clostridia</taxon>
        <taxon>Eubacteriales</taxon>
        <taxon>Clostridiaceae</taxon>
        <taxon>Clostridium</taxon>
    </lineage>
</organism>
<dbReference type="GO" id="GO:0006260">
    <property type="term" value="P:DNA replication"/>
    <property type="evidence" value="ECO:0007669"/>
    <property type="project" value="UniProtKB-KW"/>
</dbReference>
<evidence type="ECO:0000259" key="14">
    <source>
        <dbReference type="PROSITE" id="PS51462"/>
    </source>
</evidence>
<keyword evidence="9" id="KW-0234">DNA repair</keyword>
<dbReference type="InterPro" id="IPR047127">
    <property type="entry name" value="MutT-like"/>
</dbReference>
<dbReference type="CDD" id="cd03425">
    <property type="entry name" value="NUDIX_MutT_NudA_like"/>
    <property type="match status" value="1"/>
</dbReference>
<evidence type="ECO:0000256" key="11">
    <source>
        <dbReference type="ARBA" id="ARBA00038905"/>
    </source>
</evidence>
<proteinExistence type="inferred from homology"/>
<comment type="similarity">
    <text evidence="2">Belongs to the Nudix hydrolase family.</text>
</comment>
<evidence type="ECO:0000256" key="12">
    <source>
        <dbReference type="PIRSR" id="PIRSR603561-1"/>
    </source>
</evidence>
<accession>A0A1V4SSM4</accession>
<dbReference type="RefSeq" id="WP_080023732.1">
    <property type="nucleotide sequence ID" value="NZ_LTAY01000065.1"/>
</dbReference>
<keyword evidence="4" id="KW-0235">DNA replication</keyword>
<dbReference type="Pfam" id="PF00293">
    <property type="entry name" value="NUDIX"/>
    <property type="match status" value="1"/>
</dbReference>
<dbReference type="GO" id="GO:0008413">
    <property type="term" value="F:8-oxo-7,8-dihydroguanosine triphosphate pyrophosphatase activity"/>
    <property type="evidence" value="ECO:0007669"/>
    <property type="project" value="InterPro"/>
</dbReference>
<evidence type="ECO:0000256" key="5">
    <source>
        <dbReference type="ARBA" id="ARBA00022723"/>
    </source>
</evidence>
<dbReference type="OrthoDB" id="9810648at2"/>
<evidence type="ECO:0000256" key="2">
    <source>
        <dbReference type="ARBA" id="ARBA00005582"/>
    </source>
</evidence>
<evidence type="ECO:0000256" key="10">
    <source>
        <dbReference type="ARBA" id="ARBA00035861"/>
    </source>
</evidence>
<gene>
    <name evidence="15" type="primary">mutT</name>
    <name evidence="15" type="ORF">CLTHE_24630</name>
</gene>
<evidence type="ECO:0000256" key="4">
    <source>
        <dbReference type="ARBA" id="ARBA00022705"/>
    </source>
</evidence>
<dbReference type="GO" id="GO:0044716">
    <property type="term" value="F:8-oxo-GDP phosphatase activity"/>
    <property type="evidence" value="ECO:0007669"/>
    <property type="project" value="TreeGrafter"/>
</dbReference>
<dbReference type="PRINTS" id="PR00502">
    <property type="entry name" value="NUDIXFAMILY"/>
</dbReference>